<evidence type="ECO:0000313" key="2">
    <source>
        <dbReference type="EMBL" id="PVU95193.1"/>
    </source>
</evidence>
<proteinExistence type="predicted"/>
<reference evidence="2 3" key="1">
    <citation type="journal article" date="2018" name="MBio">
        <title>Comparative Genomics Reveals the Core Gene Toolbox for the Fungus-Insect Symbiosis.</title>
        <authorList>
            <person name="Wang Y."/>
            <person name="Stata M."/>
            <person name="Wang W."/>
            <person name="Stajich J.E."/>
            <person name="White M.M."/>
            <person name="Moncalvo J.M."/>
        </authorList>
    </citation>
    <scope>NUCLEOTIDE SEQUENCE [LARGE SCALE GENOMIC DNA]</scope>
    <source>
        <strain evidence="2 3">SWE-8-4</strain>
    </source>
</reference>
<evidence type="ECO:0000313" key="3">
    <source>
        <dbReference type="Proteomes" id="UP000245383"/>
    </source>
</evidence>
<name>A0A2T9YS61_9FUNG</name>
<protein>
    <submittedName>
        <fullName evidence="2">Uncharacterized protein</fullName>
    </submittedName>
</protein>
<dbReference type="AlphaFoldDB" id="A0A2T9YS61"/>
<comment type="caution">
    <text evidence="2">The sequence shown here is derived from an EMBL/GenBank/DDBJ whole genome shotgun (WGS) entry which is preliminary data.</text>
</comment>
<organism evidence="2 3">
    <name type="scientific">Smittium simulii</name>
    <dbReference type="NCBI Taxonomy" id="133385"/>
    <lineage>
        <taxon>Eukaryota</taxon>
        <taxon>Fungi</taxon>
        <taxon>Fungi incertae sedis</taxon>
        <taxon>Zoopagomycota</taxon>
        <taxon>Kickxellomycotina</taxon>
        <taxon>Harpellomycetes</taxon>
        <taxon>Harpellales</taxon>
        <taxon>Legeriomycetaceae</taxon>
        <taxon>Smittium</taxon>
    </lineage>
</organism>
<gene>
    <name evidence="2" type="ORF">BB561_001976</name>
</gene>
<dbReference type="EMBL" id="MBFR01000062">
    <property type="protein sequence ID" value="PVU95193.1"/>
    <property type="molecule type" value="Genomic_DNA"/>
</dbReference>
<feature type="region of interest" description="Disordered" evidence="1">
    <location>
        <begin position="1"/>
        <end position="24"/>
    </location>
</feature>
<dbReference type="Proteomes" id="UP000245383">
    <property type="component" value="Unassembled WGS sequence"/>
</dbReference>
<sequence length="189" mass="21048">MKKNNTNLNPKLDSKNLLNNPNPKTLRKVCHGGSNKKIGFSWTQFSDTTNPDIDNVLSFIGDIYSSIQDHVQSTDNTTIKTNCDQSEIISNGLDLAENEIVGGFKQKPYTNISIYASDINFDRNYIYPLSAPVVGMMDSYIDSGVNIKQNLQILKKIFSADTVKTTSKNKITLKAANFWPGFTESLGKQ</sequence>
<feature type="compositionally biased region" description="Low complexity" evidence="1">
    <location>
        <begin position="7"/>
        <end position="24"/>
    </location>
</feature>
<accession>A0A2T9YS61</accession>
<keyword evidence="3" id="KW-1185">Reference proteome</keyword>
<evidence type="ECO:0000256" key="1">
    <source>
        <dbReference type="SAM" id="MobiDB-lite"/>
    </source>
</evidence>